<dbReference type="Ensembl" id="ENSSHBT00005017597.1">
    <property type="protein sequence ID" value="ENSSHBP00005014648.1"/>
    <property type="gene ID" value="ENSSHBG00005012829.1"/>
</dbReference>
<sequence>MEGQRLPGAVNPNHFPGKLWLLVNSPRCGSVRWDARGQGAPFPILHKCSTEVTYTLQTVFSLLPLQRRAPTGAASLPQGSSCASPGQCSRAPDPTGMAKVLHLLLKKLLTSDTGNVFFQCLSPCEDKMMEELSLEAMLQILDKRLSPPNTEIVTLEPVESEISQPLLVNSGNSDSPSAVEGRQLAPLTPAAADTSFLMEAAQALTSAEGYDGELLFVPYDIASVERAAAAPAMAPEPVATQEAPEEWRKQLDHCPAQPPEMFVLEGLFMEQKHHLAGWLFSFFFFPYRVLPHAHGSGAGQEMVACKTHLEQQQRAPKSKQHRLVLEFF</sequence>
<proteinExistence type="predicted"/>
<evidence type="ECO:0000313" key="2">
    <source>
        <dbReference type="Proteomes" id="UP000472266"/>
    </source>
</evidence>
<reference evidence="1" key="1">
    <citation type="submission" date="2025-08" db="UniProtKB">
        <authorList>
            <consortium name="Ensembl"/>
        </authorList>
    </citation>
    <scope>IDENTIFICATION</scope>
</reference>
<organism evidence="1 2">
    <name type="scientific">Strigops habroptila</name>
    <name type="common">Kakapo</name>
    <dbReference type="NCBI Taxonomy" id="2489341"/>
    <lineage>
        <taxon>Eukaryota</taxon>
        <taxon>Metazoa</taxon>
        <taxon>Chordata</taxon>
        <taxon>Craniata</taxon>
        <taxon>Vertebrata</taxon>
        <taxon>Euteleostomi</taxon>
        <taxon>Archelosauria</taxon>
        <taxon>Archosauria</taxon>
        <taxon>Dinosauria</taxon>
        <taxon>Saurischia</taxon>
        <taxon>Theropoda</taxon>
        <taxon>Coelurosauria</taxon>
        <taxon>Aves</taxon>
        <taxon>Neognathae</taxon>
        <taxon>Neoaves</taxon>
        <taxon>Telluraves</taxon>
        <taxon>Australaves</taxon>
        <taxon>Psittaciformes</taxon>
        <taxon>Psittacidae</taxon>
        <taxon>Strigops</taxon>
    </lineage>
</organism>
<name>A0A672UII0_STRHB</name>
<reference evidence="1" key="2">
    <citation type="submission" date="2025-09" db="UniProtKB">
        <authorList>
            <consortium name="Ensembl"/>
        </authorList>
    </citation>
    <scope>IDENTIFICATION</scope>
</reference>
<protein>
    <submittedName>
        <fullName evidence="1">Uncharacterized protein</fullName>
    </submittedName>
</protein>
<evidence type="ECO:0000313" key="1">
    <source>
        <dbReference type="Ensembl" id="ENSSHBP00005014648.1"/>
    </source>
</evidence>
<dbReference type="Proteomes" id="UP000472266">
    <property type="component" value="Unplaced"/>
</dbReference>
<dbReference type="AlphaFoldDB" id="A0A672UII0"/>
<keyword evidence="2" id="KW-1185">Reference proteome</keyword>
<accession>A0A672UII0</accession>
<dbReference type="GeneTree" id="ENSGT00510000048674"/>